<gene>
    <name evidence="1" type="ORF">NMOB1V02_LOCUS4768</name>
</gene>
<dbReference type="Proteomes" id="UP000678499">
    <property type="component" value="Unassembled WGS sequence"/>
</dbReference>
<organism evidence="1">
    <name type="scientific">Notodromas monacha</name>
    <dbReference type="NCBI Taxonomy" id="399045"/>
    <lineage>
        <taxon>Eukaryota</taxon>
        <taxon>Metazoa</taxon>
        <taxon>Ecdysozoa</taxon>
        <taxon>Arthropoda</taxon>
        <taxon>Crustacea</taxon>
        <taxon>Oligostraca</taxon>
        <taxon>Ostracoda</taxon>
        <taxon>Podocopa</taxon>
        <taxon>Podocopida</taxon>
        <taxon>Cypridocopina</taxon>
        <taxon>Cypridoidea</taxon>
        <taxon>Cyprididae</taxon>
        <taxon>Notodromas</taxon>
    </lineage>
</organism>
<protein>
    <recommendedName>
        <fullName evidence="3">Ubiquitin-like domain-containing protein</fullName>
    </recommendedName>
</protein>
<name>A0A7R9GC35_9CRUS</name>
<evidence type="ECO:0000313" key="2">
    <source>
        <dbReference type="Proteomes" id="UP000678499"/>
    </source>
</evidence>
<reference evidence="1" key="1">
    <citation type="submission" date="2020-11" db="EMBL/GenBank/DDBJ databases">
        <authorList>
            <person name="Tran Van P."/>
        </authorList>
    </citation>
    <scope>NUCLEOTIDE SEQUENCE</scope>
</reference>
<accession>A0A7R9GC35</accession>
<dbReference type="InterPro" id="IPR029071">
    <property type="entry name" value="Ubiquitin-like_domsf"/>
</dbReference>
<keyword evidence="2" id="KW-1185">Reference proteome</keyword>
<sequence>MQAISNANMQILIRGDTDTFLYEAEPDHLIKHVKEFISAKTQIDAAELLLTCEGAPCNDDDVITEGALVFNVGLKGGGQARKKEAEDRPC</sequence>
<dbReference type="CDD" id="cd17039">
    <property type="entry name" value="Ubl_ubiquitin_like"/>
    <property type="match status" value="1"/>
</dbReference>
<evidence type="ECO:0000313" key="1">
    <source>
        <dbReference type="EMBL" id="CAD7277026.1"/>
    </source>
</evidence>
<evidence type="ECO:0008006" key="3">
    <source>
        <dbReference type="Google" id="ProtNLM"/>
    </source>
</evidence>
<dbReference type="EMBL" id="CAJPEX010000775">
    <property type="protein sequence ID" value="CAG0917178.1"/>
    <property type="molecule type" value="Genomic_DNA"/>
</dbReference>
<dbReference type="AlphaFoldDB" id="A0A7R9GC35"/>
<dbReference type="SUPFAM" id="SSF54236">
    <property type="entry name" value="Ubiquitin-like"/>
    <property type="match status" value="1"/>
</dbReference>
<dbReference type="Gene3D" id="3.10.20.90">
    <property type="entry name" value="Phosphatidylinositol 3-kinase Catalytic Subunit, Chain A, domain 1"/>
    <property type="match status" value="1"/>
</dbReference>
<dbReference type="EMBL" id="OA882812">
    <property type="protein sequence ID" value="CAD7277026.1"/>
    <property type="molecule type" value="Genomic_DNA"/>
</dbReference>
<proteinExistence type="predicted"/>